<dbReference type="AlphaFoldDB" id="H2Z6Y2"/>
<dbReference type="InterPro" id="IPR048349">
    <property type="entry name" value="CCDC22_N"/>
</dbReference>
<feature type="coiled-coil region" evidence="3">
    <location>
        <begin position="584"/>
        <end position="615"/>
    </location>
</feature>
<dbReference type="GO" id="GO:0097602">
    <property type="term" value="F:cullin family protein binding"/>
    <property type="evidence" value="ECO:0007669"/>
    <property type="project" value="TreeGrafter"/>
</dbReference>
<proteinExistence type="inferred from homology"/>
<evidence type="ECO:0000256" key="2">
    <source>
        <dbReference type="ARBA" id="ARBA00016694"/>
    </source>
</evidence>
<feature type="region of interest" description="Disordered" evidence="4">
    <location>
        <begin position="277"/>
        <end position="312"/>
    </location>
</feature>
<evidence type="ECO:0000256" key="4">
    <source>
        <dbReference type="SAM" id="MobiDB-lite"/>
    </source>
</evidence>
<feature type="compositionally biased region" description="Basic and acidic residues" evidence="4">
    <location>
        <begin position="277"/>
        <end position="291"/>
    </location>
</feature>
<evidence type="ECO:0000313" key="7">
    <source>
        <dbReference type="Ensembl" id="ENSCSAVP00000013344.1"/>
    </source>
</evidence>
<accession>H2Z6Y2</accession>
<organism evidence="7 8">
    <name type="scientific">Ciona savignyi</name>
    <name type="common">Pacific transparent sea squirt</name>
    <dbReference type="NCBI Taxonomy" id="51511"/>
    <lineage>
        <taxon>Eukaryota</taxon>
        <taxon>Metazoa</taxon>
        <taxon>Chordata</taxon>
        <taxon>Tunicata</taxon>
        <taxon>Ascidiacea</taxon>
        <taxon>Phlebobranchia</taxon>
        <taxon>Cionidae</taxon>
        <taxon>Ciona</taxon>
    </lineage>
</organism>
<dbReference type="PANTHER" id="PTHR15668:SF4">
    <property type="entry name" value="COILED-COIL DOMAIN-CONTAINING PROTEIN 22"/>
    <property type="match status" value="1"/>
</dbReference>
<feature type="domain" description="CCDC22 N-terminal" evidence="6">
    <location>
        <begin position="1"/>
        <end position="107"/>
    </location>
</feature>
<reference evidence="7" key="3">
    <citation type="submission" date="2025-09" db="UniProtKB">
        <authorList>
            <consortium name="Ensembl"/>
        </authorList>
    </citation>
    <scope>IDENTIFICATION</scope>
</reference>
<feature type="coiled-coil region" evidence="3">
    <location>
        <begin position="434"/>
        <end position="475"/>
    </location>
</feature>
<sequence>MEEVDQIIIGSLLNIGCEFAEGMTSLKQFTTENVVEATVKCLRIINPDYKMSHIFPPGMSARFRVGTSIANTCKSIGYQGDIGYQTFLYSAERDVRQIFMFLVEKLPRKEGVKEDTVQTVAESNVLQRRIGQVLREKCSTMWMPFYCKPLIEGVPFRTQPLFIPKYSKGHRNSKTNILSFLQLPDAIPFDSSLDEVIQIVTGQSLKTNRSRFAHAKDLQFTTVSDDGCINYSCHKPLQIRPVIPQKPSHLAKLENKEVFYLSSLDWGSDYFRTGFIDGEHLTPPTKDRTQDDPTSSVDEASSSADVAKDQEELEEIRFQREEDEMNKMISDVVEDEEKYKEDLKMVEMSMKQIVVNTQELESTNEERIKQVKLKEKTLKLLPNAEENMEKLKAMVDASSQRLVELGKLWEEKRIPLVAEIRRLKQSKTETEFDAERKVEEIRLLRSRMKDVSEETKQKDQLIKQLKTELDSVKRDISRQSYTRRILEIVASIHKQKQEIQRVIEDVKLVQKTMNKLKGRANRTFSAADEVIFRDAKQDEGSKQAYKYLVSLHDNCAALLKTVEETGLIMREIRDLEGQIDIEIGKNAEENLEKILKDYKEVKRENAEMIKKLKKK</sequence>
<keyword evidence="8" id="KW-1185">Reference proteome</keyword>
<dbReference type="Pfam" id="PF21674">
    <property type="entry name" value="CCDC22_N"/>
    <property type="match status" value="1"/>
</dbReference>
<dbReference type="GeneTree" id="ENSGT00390000003809"/>
<dbReference type="InterPro" id="IPR008530">
    <property type="entry name" value="CCDC22"/>
</dbReference>
<evidence type="ECO:0000259" key="5">
    <source>
        <dbReference type="Pfam" id="PF05667"/>
    </source>
</evidence>
<protein>
    <recommendedName>
        <fullName evidence="2">Coiled-coil domain-containing protein 22</fullName>
    </recommendedName>
</protein>
<reference evidence="8" key="1">
    <citation type="submission" date="2003-08" db="EMBL/GenBank/DDBJ databases">
        <authorList>
            <person name="Birren B."/>
            <person name="Nusbaum C."/>
            <person name="Abebe A."/>
            <person name="Abouelleil A."/>
            <person name="Adekoya E."/>
            <person name="Ait-zahra M."/>
            <person name="Allen N."/>
            <person name="Allen T."/>
            <person name="An P."/>
            <person name="Anderson M."/>
            <person name="Anderson S."/>
            <person name="Arachchi H."/>
            <person name="Armbruster J."/>
            <person name="Bachantsang P."/>
            <person name="Baldwin J."/>
            <person name="Barry A."/>
            <person name="Bayul T."/>
            <person name="Blitshsteyn B."/>
            <person name="Bloom T."/>
            <person name="Blye J."/>
            <person name="Boguslavskiy L."/>
            <person name="Borowsky M."/>
            <person name="Boukhgalter B."/>
            <person name="Brunache A."/>
            <person name="Butler J."/>
            <person name="Calixte N."/>
            <person name="Calvo S."/>
            <person name="Camarata J."/>
            <person name="Campo K."/>
            <person name="Chang J."/>
            <person name="Cheshatsang Y."/>
            <person name="Citroen M."/>
            <person name="Collymore A."/>
            <person name="Considine T."/>
            <person name="Cook A."/>
            <person name="Cooke P."/>
            <person name="Corum B."/>
            <person name="Cuomo C."/>
            <person name="David R."/>
            <person name="Dawoe T."/>
            <person name="Degray S."/>
            <person name="Dodge S."/>
            <person name="Dooley K."/>
            <person name="Dorje P."/>
            <person name="Dorjee K."/>
            <person name="Dorris L."/>
            <person name="Duffey N."/>
            <person name="Dupes A."/>
            <person name="Elkins T."/>
            <person name="Engels R."/>
            <person name="Erickson J."/>
            <person name="Farina A."/>
            <person name="Faro S."/>
            <person name="Ferreira P."/>
            <person name="Fischer H."/>
            <person name="Fitzgerald M."/>
            <person name="Foley K."/>
            <person name="Gage D."/>
            <person name="Galagan J."/>
            <person name="Gearin G."/>
            <person name="Gnerre S."/>
            <person name="Gnirke A."/>
            <person name="Goyette A."/>
            <person name="Graham J."/>
            <person name="Grandbois E."/>
            <person name="Gyaltsen K."/>
            <person name="Hafez N."/>
            <person name="Hagopian D."/>
            <person name="Hagos B."/>
            <person name="Hall J."/>
            <person name="Hatcher B."/>
            <person name="Heller A."/>
            <person name="Higgins H."/>
            <person name="Honan T."/>
            <person name="Horn A."/>
            <person name="Houde N."/>
            <person name="Hughes L."/>
            <person name="Hulme W."/>
            <person name="Husby E."/>
            <person name="Iliev I."/>
            <person name="Jaffe D."/>
            <person name="Jones C."/>
            <person name="Kamal M."/>
            <person name="Kamat A."/>
            <person name="Kamvysselis M."/>
            <person name="Karlsson E."/>
            <person name="Kells C."/>
            <person name="Kieu A."/>
            <person name="Kisner P."/>
            <person name="Kodira C."/>
            <person name="Kulbokas E."/>
            <person name="Labutti K."/>
            <person name="Lama D."/>
            <person name="Landers T."/>
            <person name="Leger J."/>
            <person name="Levine S."/>
            <person name="Lewis D."/>
            <person name="Lewis T."/>
            <person name="Lindblad-toh K."/>
            <person name="Liu X."/>
            <person name="Lokyitsang T."/>
            <person name="Lokyitsang Y."/>
            <person name="Lucien O."/>
            <person name="Lui A."/>
            <person name="Ma L.J."/>
            <person name="Mabbitt R."/>
            <person name="Macdonald J."/>
            <person name="Maclean C."/>
            <person name="Major J."/>
            <person name="Manning J."/>
            <person name="Marabella R."/>
            <person name="Maru K."/>
            <person name="Matthews C."/>
            <person name="Mauceli E."/>
            <person name="Mccarthy M."/>
            <person name="Mcdonough S."/>
            <person name="Mcghee T."/>
            <person name="Meldrim J."/>
            <person name="Meneus L."/>
            <person name="Mesirov J."/>
            <person name="Mihalev A."/>
            <person name="Mihova T."/>
            <person name="Mikkelsen T."/>
            <person name="Mlenga V."/>
            <person name="Moru K."/>
            <person name="Mozes J."/>
            <person name="Mulrain L."/>
            <person name="Munson G."/>
            <person name="Naylor J."/>
            <person name="Newes C."/>
            <person name="Nguyen C."/>
            <person name="Nguyen N."/>
            <person name="Nguyen T."/>
            <person name="Nicol R."/>
            <person name="Nielsen C."/>
            <person name="Nizzari M."/>
            <person name="Norbu C."/>
            <person name="Norbu N."/>
            <person name="O'donnell P."/>
            <person name="Okoawo O."/>
            <person name="O'leary S."/>
            <person name="Omotosho B."/>
            <person name="O'neill K."/>
            <person name="Osman S."/>
            <person name="Parker S."/>
            <person name="Perrin D."/>
            <person name="Phunkhang P."/>
            <person name="Piqani B."/>
            <person name="Purcell S."/>
            <person name="Rachupka T."/>
            <person name="Ramasamy U."/>
            <person name="Rameau R."/>
            <person name="Ray V."/>
            <person name="Raymond C."/>
            <person name="Retta R."/>
            <person name="Richardson S."/>
            <person name="Rise C."/>
            <person name="Rodriguez J."/>
            <person name="Rogers J."/>
            <person name="Rogov P."/>
            <person name="Rutman M."/>
            <person name="Schupbach R."/>
            <person name="Seaman C."/>
            <person name="Settipalli S."/>
            <person name="Sharpe T."/>
            <person name="Sheridan J."/>
            <person name="Sherpa N."/>
            <person name="Shi J."/>
            <person name="Smirnov S."/>
            <person name="Smith C."/>
            <person name="Sougnez C."/>
            <person name="Spencer B."/>
            <person name="Stalker J."/>
            <person name="Stange-thomann N."/>
            <person name="Stavropoulos S."/>
            <person name="Stetson K."/>
            <person name="Stone C."/>
            <person name="Stone S."/>
            <person name="Stubbs M."/>
            <person name="Talamas J."/>
            <person name="Tchuinga P."/>
            <person name="Tenzing P."/>
            <person name="Tesfaye S."/>
            <person name="Theodore J."/>
            <person name="Thoulutsang Y."/>
            <person name="Topham K."/>
            <person name="Towey S."/>
            <person name="Tsamla T."/>
            <person name="Tsomo N."/>
            <person name="Vallee D."/>
            <person name="Vassiliev H."/>
            <person name="Venkataraman V."/>
            <person name="Vinson J."/>
            <person name="Vo A."/>
            <person name="Wade C."/>
            <person name="Wang S."/>
            <person name="Wangchuk T."/>
            <person name="Wangdi T."/>
            <person name="Whittaker C."/>
            <person name="Wilkinson J."/>
            <person name="Wu Y."/>
            <person name="Wyman D."/>
            <person name="Yadav S."/>
            <person name="Yang S."/>
            <person name="Yang X."/>
            <person name="Yeager S."/>
            <person name="Yee E."/>
            <person name="Young G."/>
            <person name="Zainoun J."/>
            <person name="Zembeck L."/>
            <person name="Zimmer A."/>
            <person name="Zody M."/>
            <person name="Lander E."/>
        </authorList>
    </citation>
    <scope>NUCLEOTIDE SEQUENCE [LARGE SCALE GENOMIC DNA]</scope>
</reference>
<dbReference type="Ensembl" id="ENSCSAVT00000013495.1">
    <property type="protein sequence ID" value="ENSCSAVP00000013344.1"/>
    <property type="gene ID" value="ENSCSAVG00000007829.1"/>
</dbReference>
<comment type="similarity">
    <text evidence="1">Belongs to the CCDC22 family.</text>
</comment>
<reference evidence="7" key="2">
    <citation type="submission" date="2025-08" db="UniProtKB">
        <authorList>
            <consortium name="Ensembl"/>
        </authorList>
    </citation>
    <scope>IDENTIFICATION</scope>
</reference>
<dbReference type="GO" id="GO:2000060">
    <property type="term" value="P:positive regulation of ubiquitin-dependent protein catabolic process"/>
    <property type="evidence" value="ECO:0007669"/>
    <property type="project" value="TreeGrafter"/>
</dbReference>
<dbReference type="Proteomes" id="UP000007875">
    <property type="component" value="Unassembled WGS sequence"/>
</dbReference>
<feature type="domain" description="CCDC22 coiled-coil" evidence="5">
    <location>
        <begin position="180"/>
        <end position="585"/>
    </location>
</feature>
<name>H2Z6Y2_CIOSA</name>
<evidence type="ECO:0000256" key="1">
    <source>
        <dbReference type="ARBA" id="ARBA00006438"/>
    </source>
</evidence>
<dbReference type="InterPro" id="IPR048348">
    <property type="entry name" value="CCDC22_CC"/>
</dbReference>
<evidence type="ECO:0000259" key="6">
    <source>
        <dbReference type="Pfam" id="PF21674"/>
    </source>
</evidence>
<feature type="coiled-coil region" evidence="3">
    <location>
        <begin position="374"/>
        <end position="401"/>
    </location>
</feature>
<dbReference type="Pfam" id="PF05667">
    <property type="entry name" value="CCDC22_CC"/>
    <property type="match status" value="1"/>
</dbReference>
<keyword evidence="3" id="KW-0175">Coiled coil</keyword>
<evidence type="ECO:0000313" key="8">
    <source>
        <dbReference type="Proteomes" id="UP000007875"/>
    </source>
</evidence>
<dbReference type="HOGENOM" id="CLU_024231_1_0_1"/>
<feature type="compositionally biased region" description="Low complexity" evidence="4">
    <location>
        <begin position="295"/>
        <end position="305"/>
    </location>
</feature>
<evidence type="ECO:0000256" key="3">
    <source>
        <dbReference type="SAM" id="Coils"/>
    </source>
</evidence>
<dbReference type="PANTHER" id="PTHR15668">
    <property type="entry name" value="JM1 PROTEIN"/>
    <property type="match status" value="1"/>
</dbReference>